<name>A0A090X9E9_IXORI</name>
<feature type="signal peptide" evidence="1">
    <location>
        <begin position="1"/>
        <end position="21"/>
    </location>
</feature>
<evidence type="ECO:0000313" key="2">
    <source>
        <dbReference type="EMBL" id="JAC93326.1"/>
    </source>
</evidence>
<dbReference type="AlphaFoldDB" id="A0A090X9E9"/>
<dbReference type="EMBL" id="GBIH01001384">
    <property type="protein sequence ID" value="JAC93326.1"/>
    <property type="molecule type" value="mRNA"/>
</dbReference>
<sequence length="88" mass="10068">MLPRLALPMFLCEIGITSTTALANAKYHLVVVDQTSSRPKINADKNVRTEHTRRMSDLPMTAGQQAPLIWRRCPLFRLEDRIPTRHLS</sequence>
<accession>A0A090X9E9</accession>
<protein>
    <submittedName>
        <fullName evidence="2">Putative secreted protein</fullName>
    </submittedName>
</protein>
<proteinExistence type="evidence at transcript level"/>
<reference evidence="2" key="1">
    <citation type="journal article" date="2015" name="PLoS Negl. Trop. Dis.">
        <title>Deep Sequencing Analysis of the Ixodes ricinus Haemocytome.</title>
        <authorList>
            <person name="Kotsyfakis M."/>
            <person name="Kopacek P."/>
            <person name="Franta Z."/>
            <person name="Pedra J.H."/>
            <person name="Ribeiro J.M."/>
        </authorList>
    </citation>
    <scope>NUCLEOTIDE SEQUENCE</scope>
</reference>
<evidence type="ECO:0000256" key="1">
    <source>
        <dbReference type="SAM" id="SignalP"/>
    </source>
</evidence>
<organism evidence="2">
    <name type="scientific">Ixodes ricinus</name>
    <name type="common">Common tick</name>
    <name type="synonym">Acarus ricinus</name>
    <dbReference type="NCBI Taxonomy" id="34613"/>
    <lineage>
        <taxon>Eukaryota</taxon>
        <taxon>Metazoa</taxon>
        <taxon>Ecdysozoa</taxon>
        <taxon>Arthropoda</taxon>
        <taxon>Chelicerata</taxon>
        <taxon>Arachnida</taxon>
        <taxon>Acari</taxon>
        <taxon>Parasitiformes</taxon>
        <taxon>Ixodida</taxon>
        <taxon>Ixodoidea</taxon>
        <taxon>Ixodidae</taxon>
        <taxon>Ixodinae</taxon>
        <taxon>Ixodes</taxon>
    </lineage>
</organism>
<feature type="chain" id="PRO_5001866777" evidence="1">
    <location>
        <begin position="22"/>
        <end position="88"/>
    </location>
</feature>
<keyword evidence="1" id="KW-0732">Signal</keyword>